<dbReference type="EMBL" id="CP149822">
    <property type="protein sequence ID" value="WZN41930.1"/>
    <property type="molecule type" value="Genomic_DNA"/>
</dbReference>
<keyword evidence="1" id="KW-0732">Signal</keyword>
<evidence type="ECO:0000313" key="2">
    <source>
        <dbReference type="EMBL" id="WZN41930.1"/>
    </source>
</evidence>
<dbReference type="RefSeq" id="WP_341836773.1">
    <property type="nucleotide sequence ID" value="NZ_CP149822.1"/>
</dbReference>
<evidence type="ECO:0000256" key="1">
    <source>
        <dbReference type="SAM" id="SignalP"/>
    </source>
</evidence>
<organism evidence="2 3">
    <name type="scientific">Chitinophaga pollutisoli</name>
    <dbReference type="NCBI Taxonomy" id="3133966"/>
    <lineage>
        <taxon>Bacteria</taxon>
        <taxon>Pseudomonadati</taxon>
        <taxon>Bacteroidota</taxon>
        <taxon>Chitinophagia</taxon>
        <taxon>Chitinophagales</taxon>
        <taxon>Chitinophagaceae</taxon>
        <taxon>Chitinophaga</taxon>
    </lineage>
</organism>
<protein>
    <recommendedName>
        <fullName evidence="4">HEAT repeat domain-containing protein</fullName>
    </recommendedName>
</protein>
<dbReference type="Gene3D" id="1.25.10.10">
    <property type="entry name" value="Leucine-rich Repeat Variant"/>
    <property type="match status" value="1"/>
</dbReference>
<dbReference type="Proteomes" id="UP001485459">
    <property type="component" value="Chromosome"/>
</dbReference>
<gene>
    <name evidence="2" type="ORF">WJU16_02630</name>
</gene>
<evidence type="ECO:0000313" key="3">
    <source>
        <dbReference type="Proteomes" id="UP001485459"/>
    </source>
</evidence>
<dbReference type="InterPro" id="IPR016024">
    <property type="entry name" value="ARM-type_fold"/>
</dbReference>
<dbReference type="InterPro" id="IPR011989">
    <property type="entry name" value="ARM-like"/>
</dbReference>
<feature type="signal peptide" evidence="1">
    <location>
        <begin position="1"/>
        <end position="23"/>
    </location>
</feature>
<reference evidence="3" key="1">
    <citation type="submission" date="2024-03" db="EMBL/GenBank/DDBJ databases">
        <title>Chitinophaga horti sp. nov., isolated from garden soil.</title>
        <authorList>
            <person name="Lee D.S."/>
            <person name="Han D.M."/>
            <person name="Baek J.H."/>
            <person name="Choi D.G."/>
            <person name="Jeon J.H."/>
            <person name="Jeon C.O."/>
        </authorList>
    </citation>
    <scope>NUCLEOTIDE SEQUENCE [LARGE SCALE GENOMIC DNA]</scope>
    <source>
        <strain evidence="3">GPA1</strain>
    </source>
</reference>
<sequence>MIRGTISRICLLAVALAATQAAAAQHIQEPGVKSKTSFAIVVDEPTFKKAQKEIEAYRTAVEQSGLGTYIIYENWRNPEQIRKVLKDLHARPQKLEGAVLVGDIPIPMVRDAQYLTSTFKMNQKINWQRSSVPSDRFYDDFHMGFDFIKQDSAQQNYFYYSINPDAAQQINMSIYTARIKPPVIKGRESADLIKEYLVKVVEEKKKNNPVNDIFISTAHGYNSESMNAYAGEQMQIRNQFPAVFRPGGAVKFFSFTNDPFLKFTLLSALKHPETDIAIMHGHGDTDIQLINGVAPQSNPSGAKDNILRYLRSKVQAAKEDGRDVEAVKAGFVKSLGVPMNWMDNALEPEIMKQDSIFNRNLDIHTDDLLSAKPNARFVMLDNCLTGSFHLDEYIAGYYPFGGGKNIVAVANSIGVLQDLWATELLGLLQHGVRVGNWFKHTAYLETHIMGDPTFAFTGIGPKDLNDAITGNYNAAYWKSLLQTPDADIQALALVHLDGKLDKAAYSNLLKETYFKSGYESTRMQAFQQLKKLNNADFVTVLKAATGDSFEFIRRRSLYEMGESGSDEFVPYIVNMILNDYHSERINFKIKSTLALMNSQPIVNEINKQISPETMVHFESSKEELLKAAAYNEKKLKQLNDTILAKSKTDKSRISEITMMRAYRYHQTVPAMVAIVRDADNSEAVKMAALEALSWFPRSWKRDEIVALCKEVAGSDKYPAALRTQARKNLNIFR</sequence>
<dbReference type="SUPFAM" id="SSF48431">
    <property type="entry name" value="Lipovitellin-phosvitin complex, superhelical domain"/>
    <property type="match status" value="1"/>
</dbReference>
<feature type="chain" id="PRO_5046056832" description="HEAT repeat domain-containing protein" evidence="1">
    <location>
        <begin position="24"/>
        <end position="733"/>
    </location>
</feature>
<dbReference type="SUPFAM" id="SSF48371">
    <property type="entry name" value="ARM repeat"/>
    <property type="match status" value="1"/>
</dbReference>
<keyword evidence="3" id="KW-1185">Reference proteome</keyword>
<accession>A0ABZ2YRP3</accession>
<proteinExistence type="predicted"/>
<dbReference type="InterPro" id="IPR011030">
    <property type="entry name" value="Lipovitellin_superhlx_dom"/>
</dbReference>
<evidence type="ECO:0008006" key="4">
    <source>
        <dbReference type="Google" id="ProtNLM"/>
    </source>
</evidence>
<name>A0ABZ2YRP3_9BACT</name>